<evidence type="ECO:0000256" key="4">
    <source>
        <dbReference type="ARBA" id="ARBA00023163"/>
    </source>
</evidence>
<dbReference type="SUPFAM" id="SSF100950">
    <property type="entry name" value="NagB/RpiA/CoA transferase-like"/>
    <property type="match status" value="1"/>
</dbReference>
<gene>
    <name evidence="6" type="ORF">SAMN05660971_00564</name>
</gene>
<evidence type="ECO:0000313" key="6">
    <source>
        <dbReference type="EMBL" id="SHL43654.1"/>
    </source>
</evidence>
<reference evidence="6 7" key="1">
    <citation type="submission" date="2016-11" db="EMBL/GenBank/DDBJ databases">
        <authorList>
            <person name="Jaros S."/>
            <person name="Januszkiewicz K."/>
            <person name="Wedrychowicz H."/>
        </authorList>
    </citation>
    <scope>NUCLEOTIDE SEQUENCE [LARGE SCALE GENOMIC DNA]</scope>
    <source>
        <strain evidence="6 7">DSM 4740</strain>
    </source>
</reference>
<dbReference type="InterPro" id="IPR018356">
    <property type="entry name" value="Tscrpt_reg_HTH_DeoR_CS"/>
</dbReference>
<protein>
    <submittedName>
        <fullName evidence="6">Transcriptional regulator, DeoR family</fullName>
    </submittedName>
</protein>
<evidence type="ECO:0000256" key="2">
    <source>
        <dbReference type="ARBA" id="ARBA00023015"/>
    </source>
</evidence>
<feature type="domain" description="HTH deoR-type" evidence="5">
    <location>
        <begin position="58"/>
        <end position="113"/>
    </location>
</feature>
<dbReference type="STRING" id="44933.SAMN05660971_00564"/>
<dbReference type="PANTHER" id="PTHR30363">
    <property type="entry name" value="HTH-TYPE TRANSCRIPTIONAL REGULATOR SRLR-RELATED"/>
    <property type="match status" value="1"/>
</dbReference>
<proteinExistence type="predicted"/>
<dbReference type="InterPro" id="IPR001034">
    <property type="entry name" value="DeoR_HTH"/>
</dbReference>
<evidence type="ECO:0000256" key="3">
    <source>
        <dbReference type="ARBA" id="ARBA00023125"/>
    </source>
</evidence>
<keyword evidence="3" id="KW-0238">DNA-binding</keyword>
<evidence type="ECO:0000313" key="7">
    <source>
        <dbReference type="Proteomes" id="UP000184123"/>
    </source>
</evidence>
<keyword evidence="2" id="KW-0805">Transcription regulation</keyword>
<dbReference type="PANTHER" id="PTHR30363:SF4">
    <property type="entry name" value="GLYCEROL-3-PHOSPHATE REGULON REPRESSOR"/>
    <property type="match status" value="1"/>
</dbReference>
<keyword evidence="1" id="KW-0678">Repressor</keyword>
<accession>A0A1M7ALL8</accession>
<organism evidence="6 7">
    <name type="scientific">Halomonas cupida</name>
    <dbReference type="NCBI Taxonomy" id="44933"/>
    <lineage>
        <taxon>Bacteria</taxon>
        <taxon>Pseudomonadati</taxon>
        <taxon>Pseudomonadota</taxon>
        <taxon>Gammaproteobacteria</taxon>
        <taxon>Oceanospirillales</taxon>
        <taxon>Halomonadaceae</taxon>
        <taxon>Halomonas</taxon>
    </lineage>
</organism>
<dbReference type="SMART" id="SM00420">
    <property type="entry name" value="HTH_DEOR"/>
    <property type="match status" value="1"/>
</dbReference>
<dbReference type="PROSITE" id="PS51000">
    <property type="entry name" value="HTH_DEOR_2"/>
    <property type="match status" value="1"/>
</dbReference>
<evidence type="ECO:0000256" key="1">
    <source>
        <dbReference type="ARBA" id="ARBA00022491"/>
    </source>
</evidence>
<dbReference type="AlphaFoldDB" id="A0A1M7ALL8"/>
<dbReference type="PROSITE" id="PS00894">
    <property type="entry name" value="HTH_DEOR_1"/>
    <property type="match status" value="1"/>
</dbReference>
<dbReference type="SMART" id="SM01134">
    <property type="entry name" value="DeoRC"/>
    <property type="match status" value="1"/>
</dbReference>
<dbReference type="Pfam" id="PF00455">
    <property type="entry name" value="DeoRC"/>
    <property type="match status" value="1"/>
</dbReference>
<dbReference type="InterPro" id="IPR050313">
    <property type="entry name" value="Carb_Metab_HTH_regulators"/>
</dbReference>
<dbReference type="InterPro" id="IPR036390">
    <property type="entry name" value="WH_DNA-bd_sf"/>
</dbReference>
<dbReference type="GO" id="GO:0003700">
    <property type="term" value="F:DNA-binding transcription factor activity"/>
    <property type="evidence" value="ECO:0007669"/>
    <property type="project" value="InterPro"/>
</dbReference>
<keyword evidence="4" id="KW-0804">Transcription</keyword>
<dbReference type="InterPro" id="IPR036388">
    <property type="entry name" value="WH-like_DNA-bd_sf"/>
</dbReference>
<dbReference type="EMBL" id="FRCA01000001">
    <property type="protein sequence ID" value="SHL43654.1"/>
    <property type="molecule type" value="Genomic_DNA"/>
</dbReference>
<dbReference type="SUPFAM" id="SSF46785">
    <property type="entry name" value="Winged helix' DNA-binding domain"/>
    <property type="match status" value="1"/>
</dbReference>
<evidence type="ECO:0000259" key="5">
    <source>
        <dbReference type="PROSITE" id="PS51000"/>
    </source>
</evidence>
<name>A0A1M7ALL8_9GAMM</name>
<sequence>MTALTTDAYFTQLADKCKSLSYVQEDSIALPLLSPSPRLVCSFTIMPWSLKTEPSMNQQQRHAAIVELVSQQGYASIEQLTEHFAVTPQTIRRDLNALAAEGRVRRVHGGAGLESSTVNTAYATRKTLNLDAKRRIAAAVAHQVPNHASLFINIGTSNELVAEALLEHQGLEIITNNLNVAAILHHKEDFNVIVAGGQVRARDGGIIGEATIDFIHQFKVDIGLIGISGIDEDGSLLEFDYQEVRVAQAIIGNSRQVFLAADHSKFHRNPVVRQGNVSQLHALFTDREPPTSITRLLREHDVRLHIA</sequence>
<dbReference type="Gene3D" id="3.30.750.70">
    <property type="entry name" value="4-hydroxybutyrate coenzyme like domains"/>
    <property type="match status" value="1"/>
</dbReference>
<dbReference type="GO" id="GO:0003677">
    <property type="term" value="F:DNA binding"/>
    <property type="evidence" value="ECO:0007669"/>
    <property type="project" value="UniProtKB-KW"/>
</dbReference>
<dbReference type="PRINTS" id="PR00037">
    <property type="entry name" value="HTHLACR"/>
</dbReference>
<dbReference type="InterPro" id="IPR037171">
    <property type="entry name" value="NagB/RpiA_transferase-like"/>
</dbReference>
<dbReference type="NCBIfam" id="NF008154">
    <property type="entry name" value="PRK10906.1"/>
    <property type="match status" value="1"/>
</dbReference>
<dbReference type="Pfam" id="PF08220">
    <property type="entry name" value="HTH_DeoR"/>
    <property type="match status" value="1"/>
</dbReference>
<dbReference type="Gene3D" id="1.10.10.10">
    <property type="entry name" value="Winged helix-like DNA-binding domain superfamily/Winged helix DNA-binding domain"/>
    <property type="match status" value="1"/>
</dbReference>
<dbReference type="InterPro" id="IPR014036">
    <property type="entry name" value="DeoR-like_C"/>
</dbReference>
<dbReference type="Proteomes" id="UP000184123">
    <property type="component" value="Unassembled WGS sequence"/>
</dbReference>